<evidence type="ECO:0000313" key="18">
    <source>
        <dbReference type="EMBL" id="SFN78540.1"/>
    </source>
</evidence>
<dbReference type="SMART" id="SM00387">
    <property type="entry name" value="HATPase_c"/>
    <property type="match status" value="1"/>
</dbReference>
<dbReference type="CDD" id="cd16922">
    <property type="entry name" value="HATPase_EvgS-ArcB-TorS-like"/>
    <property type="match status" value="1"/>
</dbReference>
<dbReference type="FunFam" id="3.30.565.10:FF:000010">
    <property type="entry name" value="Sensor histidine kinase RcsC"/>
    <property type="match status" value="1"/>
</dbReference>
<evidence type="ECO:0000256" key="1">
    <source>
        <dbReference type="ARBA" id="ARBA00000085"/>
    </source>
</evidence>
<dbReference type="SUPFAM" id="SSF55874">
    <property type="entry name" value="ATPase domain of HSP90 chaperone/DNA topoisomerase II/histidine kinase"/>
    <property type="match status" value="1"/>
</dbReference>
<evidence type="ECO:0000313" key="19">
    <source>
        <dbReference type="Proteomes" id="UP000199236"/>
    </source>
</evidence>
<evidence type="ECO:0000256" key="11">
    <source>
        <dbReference type="ARBA" id="ARBA00023136"/>
    </source>
</evidence>
<dbReference type="InterPro" id="IPR011006">
    <property type="entry name" value="CheY-like_superfamily"/>
</dbReference>
<feature type="transmembrane region" description="Helical" evidence="14">
    <location>
        <begin position="65"/>
        <end position="85"/>
    </location>
</feature>
<keyword evidence="11 14" id="KW-0472">Membrane</keyword>
<evidence type="ECO:0000256" key="14">
    <source>
        <dbReference type="SAM" id="Phobius"/>
    </source>
</evidence>
<evidence type="ECO:0000256" key="6">
    <source>
        <dbReference type="ARBA" id="ARBA00022692"/>
    </source>
</evidence>
<dbReference type="SMART" id="SM00448">
    <property type="entry name" value="REC"/>
    <property type="match status" value="1"/>
</dbReference>
<feature type="transmembrane region" description="Helical" evidence="14">
    <location>
        <begin position="105"/>
        <end position="125"/>
    </location>
</feature>
<feature type="transmembrane region" description="Helical" evidence="14">
    <location>
        <begin position="137"/>
        <end position="157"/>
    </location>
</feature>
<gene>
    <name evidence="18" type="ORF">SAMN04488056_1027</name>
</gene>
<dbReference type="InterPro" id="IPR004358">
    <property type="entry name" value="Sig_transdc_His_kin-like_C"/>
</dbReference>
<dbReference type="Pfam" id="PF00072">
    <property type="entry name" value="Response_reg"/>
    <property type="match status" value="1"/>
</dbReference>
<evidence type="ECO:0000256" key="12">
    <source>
        <dbReference type="PROSITE-ProRule" id="PRU00110"/>
    </source>
</evidence>
<dbReference type="PRINTS" id="PR00344">
    <property type="entry name" value="BCTRLSENSOR"/>
</dbReference>
<evidence type="ECO:0000256" key="7">
    <source>
        <dbReference type="ARBA" id="ARBA00022741"/>
    </source>
</evidence>
<feature type="modified residue" description="4-aspartylphosphate" evidence="13">
    <location>
        <position position="641"/>
    </location>
</feature>
<evidence type="ECO:0000256" key="9">
    <source>
        <dbReference type="ARBA" id="ARBA00022989"/>
    </source>
</evidence>
<dbReference type="AlphaFoldDB" id="A0A1I5BV15"/>
<accession>A0A1I5BV15</accession>
<evidence type="ECO:0000259" key="16">
    <source>
        <dbReference type="PROSITE" id="PS50110"/>
    </source>
</evidence>
<keyword evidence="10" id="KW-0902">Two-component regulatory system</keyword>
<feature type="domain" description="Histidine kinase" evidence="15">
    <location>
        <begin position="208"/>
        <end position="429"/>
    </location>
</feature>
<name>A0A1I5BV15_9HYPH</name>
<evidence type="ECO:0000259" key="17">
    <source>
        <dbReference type="PROSITE" id="PS50894"/>
    </source>
</evidence>
<dbReference type="Gene3D" id="3.30.565.10">
    <property type="entry name" value="Histidine kinase-like ATPase, C-terminal domain"/>
    <property type="match status" value="1"/>
</dbReference>
<dbReference type="GO" id="GO:0000155">
    <property type="term" value="F:phosphorelay sensor kinase activity"/>
    <property type="evidence" value="ECO:0007669"/>
    <property type="project" value="InterPro"/>
</dbReference>
<evidence type="ECO:0000256" key="3">
    <source>
        <dbReference type="ARBA" id="ARBA00012438"/>
    </source>
</evidence>
<keyword evidence="5 13" id="KW-0597">Phosphoprotein</keyword>
<dbReference type="InterPro" id="IPR036641">
    <property type="entry name" value="HPT_dom_sf"/>
</dbReference>
<comment type="catalytic activity">
    <reaction evidence="1">
        <text>ATP + protein L-histidine = ADP + protein N-phospho-L-histidine.</text>
        <dbReference type="EC" id="2.7.13.3"/>
    </reaction>
</comment>
<evidence type="ECO:0000256" key="8">
    <source>
        <dbReference type="ARBA" id="ARBA00022840"/>
    </source>
</evidence>
<keyword evidence="9 14" id="KW-1133">Transmembrane helix</keyword>
<reference evidence="18 19" key="1">
    <citation type="submission" date="2016-10" db="EMBL/GenBank/DDBJ databases">
        <authorList>
            <person name="de Groot N.N."/>
        </authorList>
    </citation>
    <scope>NUCLEOTIDE SEQUENCE [LARGE SCALE GENOMIC DNA]</scope>
    <source>
        <strain evidence="18 19">CGMCC 1.9157</strain>
    </source>
</reference>
<feature type="modified residue" description="Phosphohistidine" evidence="12">
    <location>
        <position position="789"/>
    </location>
</feature>
<protein>
    <recommendedName>
        <fullName evidence="3">histidine kinase</fullName>
        <ecNumber evidence="3">2.7.13.3</ecNumber>
    </recommendedName>
</protein>
<dbReference type="Pfam" id="PF02518">
    <property type="entry name" value="HATPase_c"/>
    <property type="match status" value="1"/>
</dbReference>
<dbReference type="SUPFAM" id="SSF47384">
    <property type="entry name" value="Homodimeric domain of signal transducing histidine kinase"/>
    <property type="match status" value="1"/>
</dbReference>
<dbReference type="GO" id="GO:0005886">
    <property type="term" value="C:plasma membrane"/>
    <property type="evidence" value="ECO:0007669"/>
    <property type="project" value="UniProtKB-SubCell"/>
</dbReference>
<dbReference type="InterPro" id="IPR008207">
    <property type="entry name" value="Sig_transdc_His_kin_Hpt_dom"/>
</dbReference>
<keyword evidence="8" id="KW-0067">ATP-binding</keyword>
<keyword evidence="4" id="KW-1003">Cell membrane</keyword>
<dbReference type="Gene3D" id="1.10.287.130">
    <property type="match status" value="1"/>
</dbReference>
<keyword evidence="19" id="KW-1185">Reference proteome</keyword>
<dbReference type="RefSeq" id="WP_090069019.1">
    <property type="nucleotide sequence ID" value="NZ_FOVR01000002.1"/>
</dbReference>
<dbReference type="OrthoDB" id="9791542at2"/>
<dbReference type="CDD" id="cd17546">
    <property type="entry name" value="REC_hyHK_CKI1_RcsC-like"/>
    <property type="match status" value="1"/>
</dbReference>
<dbReference type="PROSITE" id="PS50110">
    <property type="entry name" value="RESPONSE_REGULATORY"/>
    <property type="match status" value="1"/>
</dbReference>
<dbReference type="CDD" id="cd00082">
    <property type="entry name" value="HisKA"/>
    <property type="match status" value="1"/>
</dbReference>
<dbReference type="InterPro" id="IPR003661">
    <property type="entry name" value="HisK_dim/P_dom"/>
</dbReference>
<dbReference type="PANTHER" id="PTHR45339:SF1">
    <property type="entry name" value="HYBRID SIGNAL TRANSDUCTION HISTIDINE KINASE J"/>
    <property type="match status" value="1"/>
</dbReference>
<dbReference type="PROSITE" id="PS50894">
    <property type="entry name" value="HPT"/>
    <property type="match status" value="1"/>
</dbReference>
<dbReference type="InterPro" id="IPR036097">
    <property type="entry name" value="HisK_dim/P_sf"/>
</dbReference>
<dbReference type="GO" id="GO:0005524">
    <property type="term" value="F:ATP binding"/>
    <property type="evidence" value="ECO:0007669"/>
    <property type="project" value="UniProtKB-KW"/>
</dbReference>
<dbReference type="Gene3D" id="3.40.50.2300">
    <property type="match status" value="1"/>
</dbReference>
<dbReference type="SMART" id="SM00388">
    <property type="entry name" value="HisKA"/>
    <property type="match status" value="1"/>
</dbReference>
<feature type="transmembrane region" description="Helical" evidence="14">
    <location>
        <begin position="33"/>
        <end position="53"/>
    </location>
</feature>
<organism evidence="18 19">
    <name type="scientific">Cohaesibacter marisflavi</name>
    <dbReference type="NCBI Taxonomy" id="655353"/>
    <lineage>
        <taxon>Bacteria</taxon>
        <taxon>Pseudomonadati</taxon>
        <taxon>Pseudomonadota</taxon>
        <taxon>Alphaproteobacteria</taxon>
        <taxon>Hyphomicrobiales</taxon>
        <taxon>Cohaesibacteraceae</taxon>
    </lineage>
</organism>
<feature type="domain" description="HPt" evidence="17">
    <location>
        <begin position="750"/>
        <end position="847"/>
    </location>
</feature>
<feature type="transmembrane region" description="Helical" evidence="14">
    <location>
        <begin position="163"/>
        <end position="185"/>
    </location>
</feature>
<dbReference type="STRING" id="655353.SAMN04488056_1027"/>
<dbReference type="Pfam" id="PF00512">
    <property type="entry name" value="HisKA"/>
    <property type="match status" value="1"/>
</dbReference>
<evidence type="ECO:0000259" key="15">
    <source>
        <dbReference type="PROSITE" id="PS50109"/>
    </source>
</evidence>
<dbReference type="SUPFAM" id="SSF47226">
    <property type="entry name" value="Histidine-containing phosphotransfer domain, HPT domain"/>
    <property type="match status" value="1"/>
</dbReference>
<dbReference type="InterPro" id="IPR005467">
    <property type="entry name" value="His_kinase_dom"/>
</dbReference>
<keyword evidence="7" id="KW-0547">Nucleotide-binding</keyword>
<dbReference type="InterPro" id="IPR001789">
    <property type="entry name" value="Sig_transdc_resp-reg_receiver"/>
</dbReference>
<evidence type="ECO:0000256" key="10">
    <source>
        <dbReference type="ARBA" id="ARBA00023012"/>
    </source>
</evidence>
<proteinExistence type="predicted"/>
<evidence type="ECO:0000256" key="4">
    <source>
        <dbReference type="ARBA" id="ARBA00022475"/>
    </source>
</evidence>
<dbReference type="EC" id="2.7.13.3" evidence="3"/>
<dbReference type="PANTHER" id="PTHR45339">
    <property type="entry name" value="HYBRID SIGNAL TRANSDUCTION HISTIDINE KINASE J"/>
    <property type="match status" value="1"/>
</dbReference>
<dbReference type="Gene3D" id="1.20.120.160">
    <property type="entry name" value="HPT domain"/>
    <property type="match status" value="1"/>
</dbReference>
<evidence type="ECO:0000256" key="5">
    <source>
        <dbReference type="ARBA" id="ARBA00022553"/>
    </source>
</evidence>
<dbReference type="PROSITE" id="PS50109">
    <property type="entry name" value="HIS_KIN"/>
    <property type="match status" value="1"/>
</dbReference>
<sequence length="867" mass="96761">MALRTSFLETVIDPVMRLVGILSHRPDTEHVAIILRFGMIVALWAFVAFDYLFLQKIPAGGYEQIFMATSLYGLALALESTHLAFSPNASSGRRLMAIWADQVLLTYFAFILGPTGTVLYPFYLWNMLAAGFRYGTVYLLISAISIVAVLSVHYHIFELWQTSYLVCLLQISFVIILAFSMTSFLNTIRQAIATAEAASSAKSAFLAGISHEVRTPLQAIKGLSDLLDDTRLDTDQRRMVGTISQAGDTLLGLINYLLDYARAENGTMPVNDDDFDLSRLLGRLHRLFSEQMRQKHLDLNINFDSSLRRLYRGNERFLEDILTNLMGNAVKFTHQGQITLRARLVEENSQMHRICFEVIDTGIGIAPEAQQRIFDRFTQSDDDVMAQFGGSGLGLALCRQYAELMGGHIQVASKQGEGSTFAFTAPFGLALKHSQTATAEDESEETPKRSIMMITRNQQLVTMLPPAVPYCDVHHDLRTALTALTSFCEDQMPSVVVIDRQGLECDIALTQMQIASCSRSGLPFVLWICRADEQASNLALVHPQHGLAFLNRTDWHYRMSKLLRLAEQLHGHGSVRSASRDTEISKPAESLQILVAEDNRTNQMVLERMLASLGHQVTLAENGKQAIAAIRNRKFDLAFLDIRMPVLDGLETARRIEALAGAGDLQHPPHLYALTADPGMEIKDRCLQAGMKACLLKPVDRYRLKELLDIFIEQKQQIADNRKTITISDNWGLEEMYTTQIIEDLRDLGGDQFVVDLAHQFSEDGIAALHRLHDAVNHRDDAEFRDGAHALRSAAANIGARSVFDLCLSWRDMTAAELDQEGSGHMVQLAANLSEAITDLEHILSVSLPKPEAARQSSYQKELIVNH</sequence>
<dbReference type="EMBL" id="FOVR01000002">
    <property type="protein sequence ID" value="SFN78540.1"/>
    <property type="molecule type" value="Genomic_DNA"/>
</dbReference>
<keyword evidence="18" id="KW-0418">Kinase</keyword>
<comment type="subcellular location">
    <subcellularLocation>
        <location evidence="2">Cell membrane</location>
        <topology evidence="2">Multi-pass membrane protein</topology>
    </subcellularLocation>
</comment>
<keyword evidence="6 14" id="KW-0812">Transmembrane</keyword>
<dbReference type="SUPFAM" id="SSF52172">
    <property type="entry name" value="CheY-like"/>
    <property type="match status" value="1"/>
</dbReference>
<dbReference type="Proteomes" id="UP000199236">
    <property type="component" value="Unassembled WGS sequence"/>
</dbReference>
<dbReference type="InterPro" id="IPR036890">
    <property type="entry name" value="HATPase_C_sf"/>
</dbReference>
<feature type="domain" description="Response regulatory" evidence="16">
    <location>
        <begin position="592"/>
        <end position="712"/>
    </location>
</feature>
<evidence type="ECO:0000256" key="2">
    <source>
        <dbReference type="ARBA" id="ARBA00004651"/>
    </source>
</evidence>
<evidence type="ECO:0000256" key="13">
    <source>
        <dbReference type="PROSITE-ProRule" id="PRU00169"/>
    </source>
</evidence>
<keyword evidence="18" id="KW-0808">Transferase</keyword>
<dbReference type="InterPro" id="IPR003594">
    <property type="entry name" value="HATPase_dom"/>
</dbReference>